<keyword evidence="3" id="KW-1185">Reference proteome</keyword>
<dbReference type="AlphaFoldDB" id="A0A5Q0UGH5"/>
<proteinExistence type="predicted"/>
<feature type="region of interest" description="Disordered" evidence="1">
    <location>
        <begin position="106"/>
        <end position="130"/>
    </location>
</feature>
<dbReference type="KEGG" id="ncon:LC1Nh_0858"/>
<evidence type="ECO:0000256" key="1">
    <source>
        <dbReference type="SAM" id="MobiDB-lite"/>
    </source>
</evidence>
<organism evidence="2 3">
    <name type="scientific">Candidatus Nanohalobium constans</name>
    <dbReference type="NCBI Taxonomy" id="2565781"/>
    <lineage>
        <taxon>Archaea</taxon>
        <taxon>Candidatus Nanohalarchaeota</taxon>
        <taxon>Candidatus Nanohalobia</taxon>
        <taxon>Candidatus Nanohalobiales</taxon>
        <taxon>Candidatus Nanohalobiaceae</taxon>
        <taxon>Candidatus Nanohalobium</taxon>
    </lineage>
</organism>
<gene>
    <name evidence="2" type="ORF">LC1Nh_0858</name>
</gene>
<name>A0A5Q0UGH5_9ARCH</name>
<sequence length="130" mass="14433">MVEDLVDWSIDNHNIIAGAAIGINGGISFYFQDKSDRIDTEDLSLETQTVVGGLIQGTILESGYSFVLGDQDYDPEVAASAAVTATAVYRTLSELDERYLADGKESARELEKELNQDDRYQENPEELFNF</sequence>
<feature type="compositionally biased region" description="Basic and acidic residues" evidence="1">
    <location>
        <begin position="106"/>
        <end position="122"/>
    </location>
</feature>
<reference evidence="3" key="1">
    <citation type="submission" date="2019-05" db="EMBL/GenBank/DDBJ databases">
        <title>Candidatus Nanohalobium constans, a novel model system to study the DPANN nano-sized archaea: genomic and physiological characterization of a nanoarchaeon co-cultured with its chitinotrophic host.</title>
        <authorList>
            <person name="La Cono V."/>
            <person name="Arcadi E."/>
            <person name="Crisafi F."/>
            <person name="Denaro R."/>
            <person name="La Spada G."/>
            <person name="Messina E."/>
            <person name="Smedile F."/>
            <person name="Toshchakov S.V."/>
            <person name="Shevchenko M.A."/>
            <person name="Golyshin P.N."/>
            <person name="Golyshina O.V."/>
            <person name="Ferrer M."/>
            <person name="Rohde M."/>
            <person name="Mushegian A."/>
            <person name="Sorokin D.Y."/>
            <person name="Giuliano L."/>
            <person name="Yakimov M.M."/>
        </authorList>
    </citation>
    <scope>NUCLEOTIDE SEQUENCE [LARGE SCALE GENOMIC DNA]</scope>
    <source>
        <strain evidence="3">LC1Nh</strain>
    </source>
</reference>
<dbReference type="EMBL" id="CP040089">
    <property type="protein sequence ID" value="QGA80742.1"/>
    <property type="molecule type" value="Genomic_DNA"/>
</dbReference>
<evidence type="ECO:0000313" key="3">
    <source>
        <dbReference type="Proteomes" id="UP000377803"/>
    </source>
</evidence>
<protein>
    <submittedName>
        <fullName evidence="2">Uncharacterized protein</fullName>
    </submittedName>
</protein>
<dbReference type="GeneID" id="42365248"/>
<evidence type="ECO:0000313" key="2">
    <source>
        <dbReference type="EMBL" id="QGA80742.1"/>
    </source>
</evidence>
<dbReference type="RefSeq" id="WP_153550483.1">
    <property type="nucleotide sequence ID" value="NZ_CP040089.1"/>
</dbReference>
<accession>A0A5Q0UGH5</accession>
<dbReference type="Proteomes" id="UP000377803">
    <property type="component" value="Chromosome"/>
</dbReference>